<reference evidence="1" key="1">
    <citation type="submission" date="2021-06" db="EMBL/GenBank/DDBJ databases">
        <authorList>
            <person name="Gannon L."/>
            <person name="Redgwell R T."/>
            <person name="Michniewski S."/>
            <person name="Harrison D C."/>
            <person name="Millard A."/>
        </authorList>
    </citation>
    <scope>NUCLEOTIDE SEQUENCE</scope>
</reference>
<sequence>MKEEILFYENGLNSFDIIDMNSVPPNPKWHIVQEVKPRWWSPNKKRFKPLNMKIFVPICGHNDCYECKDTHIKKNISSFNRSHLEIIIEEVKEKYKSIHRERRLKKLLNE</sequence>
<organism evidence="1">
    <name type="scientific">uncultured marine phage</name>
    <dbReference type="NCBI Taxonomy" id="707152"/>
    <lineage>
        <taxon>Viruses</taxon>
        <taxon>environmental samples</taxon>
    </lineage>
</organism>
<proteinExistence type="predicted"/>
<dbReference type="EMBL" id="OU342829">
    <property type="protein sequence ID" value="CAG7580707.1"/>
    <property type="molecule type" value="Genomic_DNA"/>
</dbReference>
<evidence type="ECO:0000313" key="1">
    <source>
        <dbReference type="EMBL" id="CAG7580707.1"/>
    </source>
</evidence>
<protein>
    <submittedName>
        <fullName evidence="1">Uncharacterized protein</fullName>
    </submittedName>
</protein>
<accession>A0A8D9C931</accession>
<name>A0A8D9C931_9VIRU</name>
<gene>
    <name evidence="1" type="ORF">SLAVMIC_00529</name>
</gene>